<comment type="caution">
    <text evidence="3">The sequence shown here is derived from an EMBL/GenBank/DDBJ whole genome shotgun (WGS) entry which is preliminary data.</text>
</comment>
<evidence type="ECO:0000256" key="1">
    <source>
        <dbReference type="SAM" id="Coils"/>
    </source>
</evidence>
<reference evidence="3 4" key="1">
    <citation type="submission" date="2024-02" db="EMBL/GenBank/DDBJ databases">
        <title>A draft genome for the cacao thread blight pathogen Marasmius crinis-equi.</title>
        <authorList>
            <person name="Cohen S.P."/>
            <person name="Baruah I.K."/>
            <person name="Amoako-Attah I."/>
            <person name="Bukari Y."/>
            <person name="Meinhardt L.W."/>
            <person name="Bailey B.A."/>
        </authorList>
    </citation>
    <scope>NUCLEOTIDE SEQUENCE [LARGE SCALE GENOMIC DNA]</scope>
    <source>
        <strain evidence="3 4">GH-76</strain>
    </source>
</reference>
<sequence length="321" mass="35400">MQSLNDLPFTIKYTTDGGDTPEIKPCDGSESSTDDTSMEMSDDERNDFIITFCGSVVPPSNNNLRRVIRDLSERVVYLQGVSSDHNVNITRLESELSIANHDLDSSNAALQSSQRHAADLAERVNEASGLCEVLKERIAFLEQQGILFRGACEEAEEQYATAKGLIGQLERQVSSEKDTTQQCTTVIQYLADTAERLRKGSASQALPLVMDMLKVLEWDLSVASAKVSGEVERLSRYGVGPLVVHAEDVDLSAVLVRLRRDVRDLMLFVARIQMASSMSTGDTQDESPMAMYLRQLCSGAVILPLVQILDSTKSVVFRESL</sequence>
<keyword evidence="4" id="KW-1185">Reference proteome</keyword>
<name>A0ABR3ET10_9AGAR</name>
<keyword evidence="1" id="KW-0175">Coiled coil</keyword>
<accession>A0ABR3ET10</accession>
<protein>
    <submittedName>
        <fullName evidence="3">Uncharacterized protein</fullName>
    </submittedName>
</protein>
<dbReference type="Proteomes" id="UP001465976">
    <property type="component" value="Unassembled WGS sequence"/>
</dbReference>
<evidence type="ECO:0000313" key="4">
    <source>
        <dbReference type="Proteomes" id="UP001465976"/>
    </source>
</evidence>
<organism evidence="3 4">
    <name type="scientific">Marasmius crinis-equi</name>
    <dbReference type="NCBI Taxonomy" id="585013"/>
    <lineage>
        <taxon>Eukaryota</taxon>
        <taxon>Fungi</taxon>
        <taxon>Dikarya</taxon>
        <taxon>Basidiomycota</taxon>
        <taxon>Agaricomycotina</taxon>
        <taxon>Agaricomycetes</taxon>
        <taxon>Agaricomycetidae</taxon>
        <taxon>Agaricales</taxon>
        <taxon>Marasmiineae</taxon>
        <taxon>Marasmiaceae</taxon>
        <taxon>Marasmius</taxon>
    </lineage>
</organism>
<feature type="region of interest" description="Disordered" evidence="2">
    <location>
        <begin position="1"/>
        <end position="40"/>
    </location>
</feature>
<evidence type="ECO:0000313" key="3">
    <source>
        <dbReference type="EMBL" id="KAL0566019.1"/>
    </source>
</evidence>
<proteinExistence type="predicted"/>
<evidence type="ECO:0000256" key="2">
    <source>
        <dbReference type="SAM" id="MobiDB-lite"/>
    </source>
</evidence>
<feature type="coiled-coil region" evidence="1">
    <location>
        <begin position="117"/>
        <end position="172"/>
    </location>
</feature>
<gene>
    <name evidence="3" type="ORF">V5O48_015995</name>
</gene>
<dbReference type="EMBL" id="JBAHYK010002037">
    <property type="protein sequence ID" value="KAL0566019.1"/>
    <property type="molecule type" value="Genomic_DNA"/>
</dbReference>